<dbReference type="AlphaFoldDB" id="A0A8H7BQ49"/>
<feature type="domain" description="Thioredoxin" evidence="5">
    <location>
        <begin position="84"/>
        <end position="225"/>
    </location>
</feature>
<dbReference type="InterPro" id="IPR050553">
    <property type="entry name" value="Thioredoxin_ResA/DsbE_sf"/>
</dbReference>
<evidence type="ECO:0000256" key="4">
    <source>
        <dbReference type="ARBA" id="ARBA00023284"/>
    </source>
</evidence>
<dbReference type="OrthoDB" id="2121326at2759"/>
<organism evidence="6 7">
    <name type="scientific">Apophysomyces ossiformis</name>
    <dbReference type="NCBI Taxonomy" id="679940"/>
    <lineage>
        <taxon>Eukaryota</taxon>
        <taxon>Fungi</taxon>
        <taxon>Fungi incertae sedis</taxon>
        <taxon>Mucoromycota</taxon>
        <taxon>Mucoromycotina</taxon>
        <taxon>Mucoromycetes</taxon>
        <taxon>Mucorales</taxon>
        <taxon>Mucorineae</taxon>
        <taxon>Mucoraceae</taxon>
        <taxon>Apophysomyces</taxon>
    </lineage>
</organism>
<dbReference type="InterPro" id="IPR013766">
    <property type="entry name" value="Thioredoxin_domain"/>
</dbReference>
<dbReference type="Proteomes" id="UP000605846">
    <property type="component" value="Unassembled WGS sequence"/>
</dbReference>
<dbReference type="GO" id="GO:0017004">
    <property type="term" value="P:cytochrome complex assembly"/>
    <property type="evidence" value="ECO:0007669"/>
    <property type="project" value="UniProtKB-KW"/>
</dbReference>
<protein>
    <recommendedName>
        <fullName evidence="5">Thioredoxin domain-containing protein</fullName>
    </recommendedName>
</protein>
<dbReference type="SUPFAM" id="SSF52833">
    <property type="entry name" value="Thioredoxin-like"/>
    <property type="match status" value="1"/>
</dbReference>
<dbReference type="PANTHER" id="PTHR42852:SF6">
    <property type="entry name" value="THIOL:DISULFIDE INTERCHANGE PROTEIN DSBE"/>
    <property type="match status" value="1"/>
</dbReference>
<dbReference type="InterPro" id="IPR017937">
    <property type="entry name" value="Thioredoxin_CS"/>
</dbReference>
<sequence length="225" mass="26175">MAEEIPEEKRKAFNKAYFGILYTPFVEKYEENWEEETFWKAVEVFKIKIKEIGIENPFDILSKHNIASYEDIRDKRKAGPPVCTRRNWKSPLVGEKLDVLGFVEKLHHVSGSKYEGNEDIVVLDYWATWCGPCLEVANELSNLADKHTGRLAVIGINNDGPLEQHDLEKARVFIEGHKEKIRYMSYVDNTENFARTLGGEIKYIGDRDWFNAHLEEALNTSYREE</sequence>
<proteinExistence type="predicted"/>
<dbReference type="Gene3D" id="3.40.30.10">
    <property type="entry name" value="Glutaredoxin"/>
    <property type="match status" value="1"/>
</dbReference>
<gene>
    <name evidence="6" type="ORF">EC973_004487</name>
</gene>
<dbReference type="Pfam" id="PF00085">
    <property type="entry name" value="Thioredoxin"/>
    <property type="match status" value="1"/>
</dbReference>
<dbReference type="EMBL" id="JABAYA010000253">
    <property type="protein sequence ID" value="KAF7721569.1"/>
    <property type="molecule type" value="Genomic_DNA"/>
</dbReference>
<dbReference type="CDD" id="cd02966">
    <property type="entry name" value="TlpA_like_family"/>
    <property type="match status" value="1"/>
</dbReference>
<dbReference type="PROSITE" id="PS00194">
    <property type="entry name" value="THIOREDOXIN_1"/>
    <property type="match status" value="1"/>
</dbReference>
<dbReference type="PROSITE" id="PS51352">
    <property type="entry name" value="THIOREDOXIN_2"/>
    <property type="match status" value="1"/>
</dbReference>
<accession>A0A8H7BQ49</accession>
<keyword evidence="4" id="KW-0676">Redox-active center</keyword>
<evidence type="ECO:0000259" key="5">
    <source>
        <dbReference type="PROSITE" id="PS51352"/>
    </source>
</evidence>
<keyword evidence="3" id="KW-1015">Disulfide bond</keyword>
<dbReference type="PANTHER" id="PTHR42852">
    <property type="entry name" value="THIOL:DISULFIDE INTERCHANGE PROTEIN DSBE"/>
    <property type="match status" value="1"/>
</dbReference>
<evidence type="ECO:0000256" key="2">
    <source>
        <dbReference type="ARBA" id="ARBA00022748"/>
    </source>
</evidence>
<keyword evidence="7" id="KW-1185">Reference proteome</keyword>
<evidence type="ECO:0000313" key="6">
    <source>
        <dbReference type="EMBL" id="KAF7721569.1"/>
    </source>
</evidence>
<evidence type="ECO:0000256" key="3">
    <source>
        <dbReference type="ARBA" id="ARBA00023157"/>
    </source>
</evidence>
<dbReference type="InterPro" id="IPR036249">
    <property type="entry name" value="Thioredoxin-like_sf"/>
</dbReference>
<comment type="subcellular location">
    <subcellularLocation>
        <location evidence="1">Cell envelope</location>
    </subcellularLocation>
</comment>
<evidence type="ECO:0000256" key="1">
    <source>
        <dbReference type="ARBA" id="ARBA00004196"/>
    </source>
</evidence>
<comment type="caution">
    <text evidence="6">The sequence shown here is derived from an EMBL/GenBank/DDBJ whole genome shotgun (WGS) entry which is preliminary data.</text>
</comment>
<reference evidence="6" key="1">
    <citation type="submission" date="2020-01" db="EMBL/GenBank/DDBJ databases">
        <title>Genome Sequencing of Three Apophysomyces-Like Fungal Strains Confirms a Novel Fungal Genus in the Mucoromycota with divergent Burkholderia-like Endosymbiotic Bacteria.</title>
        <authorList>
            <person name="Stajich J.E."/>
            <person name="Macias A.M."/>
            <person name="Carter-House D."/>
            <person name="Lovett B."/>
            <person name="Kasson L.R."/>
            <person name="Berry K."/>
            <person name="Grigoriev I."/>
            <person name="Chang Y."/>
            <person name="Spatafora J."/>
            <person name="Kasson M.T."/>
        </authorList>
    </citation>
    <scope>NUCLEOTIDE SEQUENCE</scope>
    <source>
        <strain evidence="6">NRRL A-21654</strain>
    </source>
</reference>
<keyword evidence="2" id="KW-0201">Cytochrome c-type biogenesis</keyword>
<evidence type="ECO:0000313" key="7">
    <source>
        <dbReference type="Proteomes" id="UP000605846"/>
    </source>
</evidence>
<name>A0A8H7BQ49_9FUNG</name>